<name>A0A7Y6TYK9_9BURK</name>
<organism evidence="3 4">
    <name type="scientific">Piscinibacter koreensis</name>
    <dbReference type="NCBI Taxonomy" id="2742824"/>
    <lineage>
        <taxon>Bacteria</taxon>
        <taxon>Pseudomonadati</taxon>
        <taxon>Pseudomonadota</taxon>
        <taxon>Betaproteobacteria</taxon>
        <taxon>Burkholderiales</taxon>
        <taxon>Sphaerotilaceae</taxon>
        <taxon>Piscinibacter</taxon>
    </lineage>
</organism>
<feature type="compositionally biased region" description="Low complexity" evidence="1">
    <location>
        <begin position="3361"/>
        <end position="3387"/>
    </location>
</feature>
<proteinExistence type="predicted"/>
<protein>
    <recommendedName>
        <fullName evidence="2">DUF6603 domain-containing protein</fullName>
    </recommendedName>
</protein>
<keyword evidence="4" id="KW-1185">Reference proteome</keyword>
<feature type="region of interest" description="Disordered" evidence="1">
    <location>
        <begin position="3361"/>
        <end position="3399"/>
    </location>
</feature>
<gene>
    <name evidence="3" type="ORF">HQN59_21630</name>
</gene>
<feature type="compositionally biased region" description="Basic residues" evidence="1">
    <location>
        <begin position="3390"/>
        <end position="3399"/>
    </location>
</feature>
<dbReference type="RefSeq" id="WP_176071191.1">
    <property type="nucleotide sequence ID" value="NZ_JABWMJ010000012.1"/>
</dbReference>
<dbReference type="Proteomes" id="UP000529637">
    <property type="component" value="Unassembled WGS sequence"/>
</dbReference>
<dbReference type="InterPro" id="IPR046538">
    <property type="entry name" value="DUF6603"/>
</dbReference>
<evidence type="ECO:0000313" key="4">
    <source>
        <dbReference type="Proteomes" id="UP000529637"/>
    </source>
</evidence>
<dbReference type="EMBL" id="JABWMJ010000012">
    <property type="protein sequence ID" value="NUZ08358.1"/>
    <property type="molecule type" value="Genomic_DNA"/>
</dbReference>
<feature type="domain" description="DUF6603" evidence="2">
    <location>
        <begin position="2149"/>
        <end position="2633"/>
    </location>
</feature>
<accession>A0A7Y6TYK9</accession>
<dbReference type="Pfam" id="PF20248">
    <property type="entry name" value="DUF6603"/>
    <property type="match status" value="1"/>
</dbReference>
<comment type="caution">
    <text evidence="3">The sequence shown here is derived from an EMBL/GenBank/DDBJ whole genome shotgun (WGS) entry which is preliminary data.</text>
</comment>
<reference evidence="3 4" key="1">
    <citation type="submission" date="2020-06" db="EMBL/GenBank/DDBJ databases">
        <title>Schlegella sp. ID0723 isolated from air conditioner.</title>
        <authorList>
            <person name="Kim D.Y."/>
            <person name="Kim D.-U."/>
        </authorList>
    </citation>
    <scope>NUCLEOTIDE SEQUENCE [LARGE SCALE GENOMIC DNA]</scope>
    <source>
        <strain evidence="3 4">ID0723</strain>
    </source>
</reference>
<evidence type="ECO:0000259" key="2">
    <source>
        <dbReference type="Pfam" id="PF20248"/>
    </source>
</evidence>
<evidence type="ECO:0000313" key="3">
    <source>
        <dbReference type="EMBL" id="NUZ08358.1"/>
    </source>
</evidence>
<evidence type="ECO:0000256" key="1">
    <source>
        <dbReference type="SAM" id="MobiDB-lite"/>
    </source>
</evidence>
<sequence>MAVGKSDLGVLGDLAVALGIFRADGSPDPDWLSDPAAALKSMLSNGDQRRALIAFVDAALGGADRSTEAGVIWLPLIEVPDPPLLFALILDEGRADGLHVGLGIRVRTAPPAPVSSTTLAVPLFRVTKEGGPPVGDPLLLGSNDGRIRIATRVTLDAAAPVPGQARLGGIGLEIDVPTGTGGSNRPLFALALDGLQLPGATAPQDVRLAADGAGGGDDAVLALVLGLVKAQADAAAASPPIAALGGLLGLRSGDAVPDFPVAALLAHGPIALAEWVRGIFSAAPSRADWLGHLASLLGATPSSDRVTFTLGSANVVLGLELDAGPSGNPRLTPTLAVDLGNAATRVEARAGLFRVDLVSGAAVALPSLGVWAAAGNGASPVLDLATPTVARAETLRIGFALDAARKPVFVLAADRVLLGSQAYPTLDLSSPDAVMDAAGASVEAIASDLLGGLGDALGIARRLIGLDPPTGVAAVTLPALMADPVDAVAGYWHQLIGVPAAVTEVLGELRSALADASEAAGAVRGAGTQADPWRLALIGPLGLEVAVDGATLHLGLATVTNVNSLGGGCTVVTTRFAARLARIDLAARRGELLPGVAASLTVRERGVSPPQARLQLGGGLALRADHVGLAFGWSPATRLTAELVAPHLVLETDTLELPIALPQVAADGSVTLPPEGWDGVEALVGPLGRLAGGLLGRVVDAFGWAGDGVRPGGDPDRFARLRLADLAVDARAALAGWLPRLALSDRVGDAMALLADLFATTSAGAGRFARGVVEGTGHPDDPYRFGLGAHLPNVALWFPPAGLDPALFGAPVSLRDWRPGFDGLGPSALAAALRTEAAAARDVRELVFGRDLDGGLAALAQRWLGGDGRIVPPAVAPDGIGVRTLAVGAAQLVSTFDGERELGRVPTTTVYVALAQDRIAPPPGARVVDLSTPGLAASMFPGPAALAAGDWYVQLGSRADCRGADGASDGTPEQAARLARVLDALAPVSGSDIAVVAFAGAGHAARLAVDAQAAVADLLLLGTPLAAISLTAVAIQPTADALRLLHRLLPAVDPDEPDDADLALGRALVQALMELAPLPDPGADLRPAVLPAPAVRAGLRVQALFGEVDAAAIARAMTAIVAAGLAGRARARSASEPPSATGVEAGLRWTLPEVASGSVAIGGFASLALFGFDADTAAISRPGDLRVTLRITDRIGWLAASPDLELRALTLEFAVLLARGEGAAASGRTRLVLHDARVFGQSWEALVVGAGDLGAAGVGEAVLPEARVLVSAALQRVTSDFEGAASRALADLLRVLGLVAPNGGVVAGALDQLVFDPAGLLRQRLAIAADEVQAALGLLLGPALAAGLDLASRRVHVQGGGADATRGGGRFGWQADLTASFDGAAPRLSGSFAIGPSAALPTTGGLQLRGSLAAGQPPALTLHWHAAGGAGSRSAALWPQPDGAALLRMLAGAAPAIGGHVALEMLRGLDASARPLIDAALDAFGMLDGAAGDAERALRPLAGLLADPAGWLSSAGSLAASPLKIQTLCDALRPLTGAAGSPGGPLRLATGVALRVVADGAGARLTLGVDPTSWTAAPGGAARLSAGVAASLRIGVGSAPVPGLDLFVGAPGAGVEPGRCAVHVRTGAGGLEVFARPTSGADIALLPFAGFGALSAVAEAALPFLLDKLAATPAPVGPLVGELGDALALRTGTPPGFDRARLQAWAADPAGALSGAVPTLASHGLAALATRVQPFVPAGVAVTASAGALGVSVAGVSLSWSPTAGSLALAADAIAVPGVEHLAFKVVASAAGLMEFTLALGPADIDAGGVRIRPFVAVSAGLAPPLGRRVAVGLAVDDTHRLASRWSLDSGSFALTASDGALAAPVDSADAVQVALRTVEVAADLVATVALAQAPVQSLLGRRLGATPTDDVRALLRGVLLVDQPSPNALIGGAFDPAAWPARLRRLFGNLAGLGIVVDLGALTIAFAKGGSSSDVIGLRLAVDDRFELISGDTVLWLENDDRWIVPDPSASSDGGLFVGFLRDGALEFRPTLVVEGVGLRLGRRSGPLLDAGVTLESIALHAYAEIDAAGGGSPFKGGGLQIQFSNLAVGAAGGGGSNRIAQGLLRDTGPKPPRPAFSPALAIQKHGSGPLAVTLSAGEGAGPWWVAIQKGFGPLYLEQVGFGVTHPGGRVERVSLLMDGSVSLFGLTCAVDDLEITYIVSNGAFFDPNSWSIDLAGLAVAADMAGVSLTGGLLKQSGPQGIEYLGMLLGRFAVYGLTVYGGYGEGRDAQNDKFTAFFAIGAVNGPIGGPPAFFLTGIGGGFGINRKLVLPADLARFGEYPLIQALDIAARPSDPMALLRQLGNHFPMNKGTFWFAAGLAFNSFALVDGIAVVGVQVGDGLDVNLLGLGRMALPRPEAALVSIEVALLVRFSSREGVLWVQGQLTDNSWLLYRDVKLTGGFAYVIWFKGEHAGEFVFTLGGYHPDFRRNGYPVVPRLGLRWSIGSAITIKSGTYFALTSEALMAGGDFEASAKIGPGWAELTFGAHGIVFFDPFSYDVKAYVRIRAGVTIDTWLFGVITISVSLGARIHVQGPDFRARVTFEVGPVELTFRFGDADRAQLEPLSAQAFVAKYLDAADNGKARPHAVMTNTGALPSKGEQSTPDGSAARPFVVVVEFSITLTSQVPATGVRRVGAPVTRLFTSHPPSRALGVAPRKIGSVEPELKLTWLRNGVPQAWPFVDRVRPFGRFPLGIWGQPQDPNQPKIPKGEMVDALSELDIACVASPSGGGPEIAYHQVEIGPRRPLPFSRKPAEVSAIRGVADAVSALVAVPASVDAAFSTATRFLGRTASPTALAALRGERQAPPLVGTLTEGLESAVATVVPAIGAARPAKVFDHFVDPPVAVALLAPAALALSAAPERALARTTVKGSDKAWRVAAPTLAKVEAERSRSIAARLVRVDDPAVPTGGLVPGAVTAIRTGTLIAARQVPPTAPGHAPSALVARPGAALAEPLAAFGAALAAPALRGKRAAARAPNAGATLAAGQIAVLALPNAHADAATDAARPRLVVRAALARVVLVDAGGARLADVIAGPGASTDAVEIVRGTERIVAIGLGAAPSARSADRAATQRATRALAAVRAAADATAALVGWHAGTSMPYAGSGVAVGPGVVVHASGEPLALHRERRAAGWVGGVELAQGVSTVATTFAAPVRTVLIALDDPSAAGAPLADRQLLLGLDGATRVRDAGIERAPVLLSADNRSVLAYDVRPDAAEAERVTQPVVVTVASRRDWSLVGVMGSASLDAAGAIALVAARGLDAALDPLVPPAPPGSVAPASVLAWDGPVRSDAERALARARATARAAPDALPRALGARRAAPDALPRALGARRAAPDALPRALGARRAAPNDARASRARARAIKT</sequence>